<evidence type="ECO:0000256" key="2">
    <source>
        <dbReference type="ARBA" id="ARBA00022723"/>
    </source>
</evidence>
<keyword evidence="6" id="KW-0067">ATP-binding</keyword>
<dbReference type="GO" id="GO:0016787">
    <property type="term" value="F:hydrolase activity"/>
    <property type="evidence" value="ECO:0007669"/>
    <property type="project" value="UniProtKB-KW"/>
</dbReference>
<comment type="similarity">
    <text evidence="1">Belongs to the helicase family. RecQ subfamily.</text>
</comment>
<dbReference type="GO" id="GO:0009378">
    <property type="term" value="F:four-way junction helicase activity"/>
    <property type="evidence" value="ECO:0007669"/>
    <property type="project" value="TreeGrafter"/>
</dbReference>
<evidence type="ECO:0000256" key="7">
    <source>
        <dbReference type="ARBA" id="ARBA00023125"/>
    </source>
</evidence>
<dbReference type="InterPro" id="IPR014001">
    <property type="entry name" value="Helicase_ATP-bd"/>
</dbReference>
<dbReference type="InterPro" id="IPR011545">
    <property type="entry name" value="DEAD/DEAH_box_helicase_dom"/>
</dbReference>
<dbReference type="GO" id="GO:0046872">
    <property type="term" value="F:metal ion binding"/>
    <property type="evidence" value="ECO:0007669"/>
    <property type="project" value="UniProtKB-KW"/>
</dbReference>
<dbReference type="InterPro" id="IPR032284">
    <property type="entry name" value="RecQ_Zn-bd"/>
</dbReference>
<dbReference type="InterPro" id="IPR036388">
    <property type="entry name" value="WH-like_DNA-bd_sf"/>
</dbReference>
<keyword evidence="5 15" id="KW-0347">Helicase</keyword>
<dbReference type="CDD" id="cd17920">
    <property type="entry name" value="DEXHc_RecQ"/>
    <property type="match status" value="1"/>
</dbReference>
<dbReference type="InterPro" id="IPR001650">
    <property type="entry name" value="Helicase_C-like"/>
</dbReference>
<dbReference type="NCBIfam" id="TIGR00614">
    <property type="entry name" value="recQ_fam"/>
    <property type="match status" value="1"/>
</dbReference>
<comment type="catalytic activity">
    <reaction evidence="9">
        <text>Couples ATP hydrolysis with the unwinding of duplex DNA by translocating in the 3'-5' direction.</text>
        <dbReference type="EC" id="5.6.2.4"/>
    </reaction>
</comment>
<evidence type="ECO:0000256" key="8">
    <source>
        <dbReference type="ARBA" id="ARBA00023235"/>
    </source>
</evidence>
<dbReference type="GO" id="GO:0005737">
    <property type="term" value="C:cytoplasm"/>
    <property type="evidence" value="ECO:0007669"/>
    <property type="project" value="TreeGrafter"/>
</dbReference>
<dbReference type="GO" id="GO:0003677">
    <property type="term" value="F:DNA binding"/>
    <property type="evidence" value="ECO:0007669"/>
    <property type="project" value="UniProtKB-KW"/>
</dbReference>
<evidence type="ECO:0000256" key="6">
    <source>
        <dbReference type="ARBA" id="ARBA00022840"/>
    </source>
</evidence>
<dbReference type="GO" id="GO:0006310">
    <property type="term" value="P:DNA recombination"/>
    <property type="evidence" value="ECO:0007669"/>
    <property type="project" value="InterPro"/>
</dbReference>
<reference evidence="15 16" key="1">
    <citation type="submission" date="2018-06" db="EMBL/GenBank/DDBJ databases">
        <authorList>
            <consortium name="Pathogen Informatics"/>
            <person name="Doyle S."/>
        </authorList>
    </citation>
    <scope>NUCLEOTIDE SEQUENCE [LARGE SCALE GENOMIC DNA]</scope>
    <source>
        <strain evidence="15 16">NCTC11661</strain>
    </source>
</reference>
<keyword evidence="7" id="KW-0238">DNA-binding</keyword>
<gene>
    <name evidence="15" type="primary">recQ_1</name>
    <name evidence="15" type="ORF">NCTC11661_00038</name>
</gene>
<dbReference type="Gene3D" id="3.40.50.300">
    <property type="entry name" value="P-loop containing nucleotide triphosphate hydrolases"/>
    <property type="match status" value="2"/>
</dbReference>
<organism evidence="15 16">
    <name type="scientific">Bergeyella zoohelcum</name>
    <dbReference type="NCBI Taxonomy" id="1015"/>
    <lineage>
        <taxon>Bacteria</taxon>
        <taxon>Pseudomonadati</taxon>
        <taxon>Bacteroidota</taxon>
        <taxon>Flavobacteriia</taxon>
        <taxon>Flavobacteriales</taxon>
        <taxon>Weeksellaceae</taxon>
        <taxon>Bergeyella</taxon>
    </lineage>
</organism>
<name>A0A376BY22_9FLAO</name>
<accession>A0A376BY22</accession>
<evidence type="ECO:0000256" key="11">
    <source>
        <dbReference type="ARBA" id="ARBA00044535"/>
    </source>
</evidence>
<dbReference type="RefSeq" id="WP_002687582.1">
    <property type="nucleotide sequence ID" value="NZ_UFTJ01000001.1"/>
</dbReference>
<evidence type="ECO:0000256" key="3">
    <source>
        <dbReference type="ARBA" id="ARBA00022741"/>
    </source>
</evidence>
<feature type="domain" description="Helicase ATP-binding" evidence="13">
    <location>
        <begin position="32"/>
        <end position="200"/>
    </location>
</feature>
<dbReference type="Gene3D" id="1.10.10.10">
    <property type="entry name" value="Winged helix-like DNA-binding domain superfamily/Winged helix DNA-binding domain"/>
    <property type="match status" value="1"/>
</dbReference>
<dbReference type="PROSITE" id="PS51194">
    <property type="entry name" value="HELICASE_CTER"/>
    <property type="match status" value="1"/>
</dbReference>
<protein>
    <recommendedName>
        <fullName evidence="11">ATP-dependent DNA helicase RecQ</fullName>
        <ecNumber evidence="10">5.6.2.4</ecNumber>
    </recommendedName>
    <alternativeName>
        <fullName evidence="12">DNA 3'-5' helicase RecQ</fullName>
    </alternativeName>
</protein>
<evidence type="ECO:0000259" key="14">
    <source>
        <dbReference type="PROSITE" id="PS51194"/>
    </source>
</evidence>
<proteinExistence type="inferred from homology"/>
<evidence type="ECO:0000313" key="16">
    <source>
        <dbReference type="Proteomes" id="UP000255515"/>
    </source>
</evidence>
<evidence type="ECO:0000256" key="9">
    <source>
        <dbReference type="ARBA" id="ARBA00034617"/>
    </source>
</evidence>
<sequence length="633" mass="74130">MQSDSELKNLLLQTLHYYWKHQAFRALQEETIRSLLQGKDTLTLLPTGGGKSLCYQLPAVLSEGVCIVISPLLALMKDQVQSLQRKNIPSAYLSSEMEDYQMDEIYQKCKEGLIKILFISPERLSHPSFIYNFQEIKVSFIAVDEAHCISEWGQDFRPSYQNIKKFRAQFPHLPCLALTATATPKVIEEISKKLELQAPNIFRKSYRRENLSLHVLDIVDKYEFIYQFLAQNKTSGLIYTRTRKEAEDLFHFLNKRNIDNIDFFHAGLPTAEKNKKQRKWQYSNVDTLICTNAFGMGIDKENVQFVIHLSPSQSIENYYQEIGRAGRNGTEAYTFLLWNTAELKSIDGIIHAQTPSKQEFSTIVRAVYSLCQVADHEHTSVTFQLPIERIEKVTKIHRKKIISVLNFLHNQEIIYHNTRKRPSSIELKISTEQIGLMGANTEYFLELLLRNIPGIALYKAYFNEEKLLEKLQINAINFQEKIRELRRLEILEYMDGQKSSIQFLTPRQDYKVEKEYWKLFYQIQKNNIQKWEEMKFFIQNQSHCKMKLILSYFGEKSNFEKCNQCSVCHQYPWNNAQPLSTKIIELLALHPMGIDELAIRLIHFDKETILETVIELREAGIITMHDFRTYRLA</sequence>
<dbReference type="Pfam" id="PF00270">
    <property type="entry name" value="DEAD"/>
    <property type="match status" value="1"/>
</dbReference>
<evidence type="ECO:0000313" key="15">
    <source>
        <dbReference type="EMBL" id="SSZ46399.1"/>
    </source>
</evidence>
<keyword evidence="8" id="KW-0413">Isomerase</keyword>
<keyword evidence="4 15" id="KW-0378">Hydrolase</keyword>
<evidence type="ECO:0000256" key="5">
    <source>
        <dbReference type="ARBA" id="ARBA00022806"/>
    </source>
</evidence>
<evidence type="ECO:0000256" key="12">
    <source>
        <dbReference type="ARBA" id="ARBA00044550"/>
    </source>
</evidence>
<dbReference type="SMART" id="SM00490">
    <property type="entry name" value="HELICc"/>
    <property type="match status" value="1"/>
</dbReference>
<evidence type="ECO:0000259" key="13">
    <source>
        <dbReference type="PROSITE" id="PS51192"/>
    </source>
</evidence>
<dbReference type="EMBL" id="UFTJ01000001">
    <property type="protein sequence ID" value="SSZ46399.1"/>
    <property type="molecule type" value="Genomic_DNA"/>
</dbReference>
<dbReference type="Pfam" id="PF00271">
    <property type="entry name" value="Helicase_C"/>
    <property type="match status" value="1"/>
</dbReference>
<dbReference type="GO" id="GO:0005524">
    <property type="term" value="F:ATP binding"/>
    <property type="evidence" value="ECO:0007669"/>
    <property type="project" value="UniProtKB-KW"/>
</dbReference>
<evidence type="ECO:0000256" key="10">
    <source>
        <dbReference type="ARBA" id="ARBA00034808"/>
    </source>
</evidence>
<dbReference type="InterPro" id="IPR004589">
    <property type="entry name" value="DNA_helicase_ATP-dep_RecQ"/>
</dbReference>
<dbReference type="GO" id="GO:0006281">
    <property type="term" value="P:DNA repair"/>
    <property type="evidence" value="ECO:0007669"/>
    <property type="project" value="TreeGrafter"/>
</dbReference>
<evidence type="ECO:0000256" key="1">
    <source>
        <dbReference type="ARBA" id="ARBA00005446"/>
    </source>
</evidence>
<dbReference type="Pfam" id="PF16124">
    <property type="entry name" value="RecQ_Zn_bind"/>
    <property type="match status" value="1"/>
</dbReference>
<dbReference type="Proteomes" id="UP000255515">
    <property type="component" value="Unassembled WGS sequence"/>
</dbReference>
<dbReference type="AlphaFoldDB" id="A0A376BY22"/>
<dbReference type="PANTHER" id="PTHR13710:SF105">
    <property type="entry name" value="ATP-DEPENDENT DNA HELICASE Q1"/>
    <property type="match status" value="1"/>
</dbReference>
<dbReference type="GO" id="GO:0043138">
    <property type="term" value="F:3'-5' DNA helicase activity"/>
    <property type="evidence" value="ECO:0007669"/>
    <property type="project" value="UniProtKB-EC"/>
</dbReference>
<dbReference type="GO" id="GO:0030894">
    <property type="term" value="C:replisome"/>
    <property type="evidence" value="ECO:0007669"/>
    <property type="project" value="TreeGrafter"/>
</dbReference>
<keyword evidence="2" id="KW-0479">Metal-binding</keyword>
<dbReference type="PROSITE" id="PS51192">
    <property type="entry name" value="HELICASE_ATP_BIND_1"/>
    <property type="match status" value="1"/>
</dbReference>
<dbReference type="PANTHER" id="PTHR13710">
    <property type="entry name" value="DNA HELICASE RECQ FAMILY MEMBER"/>
    <property type="match status" value="1"/>
</dbReference>
<dbReference type="SUPFAM" id="SSF52540">
    <property type="entry name" value="P-loop containing nucleoside triphosphate hydrolases"/>
    <property type="match status" value="1"/>
</dbReference>
<dbReference type="GO" id="GO:0043590">
    <property type="term" value="C:bacterial nucleoid"/>
    <property type="evidence" value="ECO:0007669"/>
    <property type="project" value="TreeGrafter"/>
</dbReference>
<feature type="domain" description="Helicase C-terminal" evidence="14">
    <location>
        <begin position="217"/>
        <end position="368"/>
    </location>
</feature>
<dbReference type="InterPro" id="IPR027417">
    <property type="entry name" value="P-loop_NTPase"/>
</dbReference>
<dbReference type="FunFam" id="3.40.50.300:FF:000296">
    <property type="entry name" value="ATP-dependent DNA helicase RecQ"/>
    <property type="match status" value="1"/>
</dbReference>
<evidence type="ECO:0000256" key="4">
    <source>
        <dbReference type="ARBA" id="ARBA00022801"/>
    </source>
</evidence>
<dbReference type="SMART" id="SM00487">
    <property type="entry name" value="DEXDc"/>
    <property type="match status" value="1"/>
</dbReference>
<keyword evidence="3" id="KW-0547">Nucleotide-binding</keyword>
<dbReference type="EC" id="5.6.2.4" evidence="10"/>